<feature type="binding site" evidence="10">
    <location>
        <begin position="137"/>
        <end position="141"/>
    </location>
    <ligand>
        <name>NADP(+)</name>
        <dbReference type="ChEBI" id="CHEBI:58349"/>
    </ligand>
</feature>
<dbReference type="CDD" id="cd01065">
    <property type="entry name" value="NAD_bind_Shikimate_DH"/>
    <property type="match status" value="1"/>
</dbReference>
<dbReference type="SUPFAM" id="SSF53223">
    <property type="entry name" value="Aminoacid dehydrogenase-like, N-terminal domain"/>
    <property type="match status" value="1"/>
</dbReference>
<evidence type="ECO:0000256" key="1">
    <source>
        <dbReference type="ARBA" id="ARBA00004871"/>
    </source>
</evidence>
<dbReference type="InterPro" id="IPR046346">
    <property type="entry name" value="Aminoacid_DH-like_N_sf"/>
</dbReference>
<feature type="domain" description="SDH C-terminal" evidence="13">
    <location>
        <begin position="253"/>
        <end position="283"/>
    </location>
</feature>
<dbReference type="GO" id="GO:0009423">
    <property type="term" value="P:chorismate biosynthetic process"/>
    <property type="evidence" value="ECO:0007669"/>
    <property type="project" value="UniProtKB-UniRule"/>
</dbReference>
<dbReference type="AlphaFoldDB" id="A0A1E3KX38"/>
<dbReference type="Pfam" id="PF18317">
    <property type="entry name" value="SDH_C"/>
    <property type="match status" value="1"/>
</dbReference>
<feature type="binding site" evidence="10">
    <location>
        <position position="112"/>
    </location>
    <ligand>
        <name>shikimate</name>
        <dbReference type="ChEBI" id="CHEBI:36208"/>
    </ligand>
</feature>
<evidence type="ECO:0000256" key="2">
    <source>
        <dbReference type="ARBA" id="ARBA00022605"/>
    </source>
</evidence>
<reference evidence="14 15" key="1">
    <citation type="submission" date="2016-08" db="EMBL/GenBank/DDBJ databases">
        <title>Genome sequencing of Paenibacillus sp. TI45-13ar, isolated from Korean traditional nuruk.</title>
        <authorList>
            <person name="Kim S.-J."/>
        </authorList>
    </citation>
    <scope>NUCLEOTIDE SEQUENCE [LARGE SCALE GENOMIC DNA]</scope>
    <source>
        <strain evidence="14 15">TI45-13ar</strain>
    </source>
</reference>
<dbReference type="NCBIfam" id="NF001314">
    <property type="entry name" value="PRK00258.2-2"/>
    <property type="match status" value="1"/>
</dbReference>
<dbReference type="InterPro" id="IPR022893">
    <property type="entry name" value="Shikimate_DH_fam"/>
</dbReference>
<feature type="active site" description="Proton acceptor" evidence="10">
    <location>
        <position position="76"/>
    </location>
</feature>
<dbReference type="InterPro" id="IPR006151">
    <property type="entry name" value="Shikm_DH/Glu-tRNA_Rdtase"/>
</dbReference>
<dbReference type="GO" id="GO:0009073">
    <property type="term" value="P:aromatic amino acid family biosynthetic process"/>
    <property type="evidence" value="ECO:0007669"/>
    <property type="project" value="UniProtKB-KW"/>
</dbReference>
<dbReference type="InterPro" id="IPR013708">
    <property type="entry name" value="Shikimate_DH-bd_N"/>
</dbReference>
<evidence type="ECO:0000256" key="3">
    <source>
        <dbReference type="ARBA" id="ARBA00022857"/>
    </source>
</evidence>
<dbReference type="PANTHER" id="PTHR21089:SF1">
    <property type="entry name" value="BIFUNCTIONAL 3-DEHYDROQUINATE DEHYDRATASE_SHIKIMATE DEHYDROGENASE, CHLOROPLASTIC"/>
    <property type="match status" value="1"/>
</dbReference>
<dbReference type="RefSeq" id="WP_069329870.1">
    <property type="nucleotide sequence ID" value="NZ_MDER01000096.1"/>
</dbReference>
<comment type="function">
    <text evidence="10">Involved in the biosynthesis of the chorismate, which leads to the biosynthesis of aromatic amino acids. Catalyzes the reversible NADPH linked reduction of 3-dehydroshikimate (DHSA) to yield shikimate (SA).</text>
</comment>
<dbReference type="HAMAP" id="MF_00222">
    <property type="entry name" value="Shikimate_DH_AroE"/>
    <property type="match status" value="1"/>
</dbReference>
<dbReference type="GO" id="GO:0030266">
    <property type="term" value="F:quinate 3-dehydrogenase (NAD+) activity"/>
    <property type="evidence" value="ECO:0007669"/>
    <property type="project" value="UniProtKB-EC"/>
</dbReference>
<dbReference type="EMBL" id="MDER01000096">
    <property type="protein sequence ID" value="ODP26112.1"/>
    <property type="molecule type" value="Genomic_DNA"/>
</dbReference>
<dbReference type="Pfam" id="PF08501">
    <property type="entry name" value="Shikimate_dh_N"/>
    <property type="match status" value="1"/>
</dbReference>
<protein>
    <recommendedName>
        <fullName evidence="10">Shikimate dehydrogenase (NADP(+))</fullName>
        <shortName evidence="10">SDH</shortName>
        <ecNumber evidence="10">1.1.1.25</ecNumber>
    </recommendedName>
</protein>
<keyword evidence="2 10" id="KW-0028">Amino-acid biosynthesis</keyword>
<evidence type="ECO:0000256" key="4">
    <source>
        <dbReference type="ARBA" id="ARBA00023002"/>
    </source>
</evidence>
<evidence type="ECO:0000313" key="14">
    <source>
        <dbReference type="EMBL" id="ODP26112.1"/>
    </source>
</evidence>
<feature type="binding site" evidence="10">
    <location>
        <position position="72"/>
    </location>
    <ligand>
        <name>shikimate</name>
        <dbReference type="ChEBI" id="CHEBI:36208"/>
    </ligand>
</feature>
<comment type="catalytic activity">
    <reaction evidence="6 10">
        <text>shikimate + NADP(+) = 3-dehydroshikimate + NADPH + H(+)</text>
        <dbReference type="Rhea" id="RHEA:17737"/>
        <dbReference type="ChEBI" id="CHEBI:15378"/>
        <dbReference type="ChEBI" id="CHEBI:16630"/>
        <dbReference type="ChEBI" id="CHEBI:36208"/>
        <dbReference type="ChEBI" id="CHEBI:57783"/>
        <dbReference type="ChEBI" id="CHEBI:58349"/>
        <dbReference type="EC" id="1.1.1.25"/>
    </reaction>
</comment>
<proteinExistence type="inferred from homology"/>
<feature type="binding site" evidence="10">
    <location>
        <position position="232"/>
    </location>
    <ligand>
        <name>shikimate</name>
        <dbReference type="ChEBI" id="CHEBI:36208"/>
    </ligand>
</feature>
<feature type="binding site" evidence="10">
    <location>
        <position position="88"/>
    </location>
    <ligand>
        <name>NADP(+)</name>
        <dbReference type="ChEBI" id="CHEBI:58349"/>
    </ligand>
</feature>
<dbReference type="PATRIC" id="fig|1886670.3.peg.4591"/>
<dbReference type="Gene3D" id="3.40.50.10860">
    <property type="entry name" value="Leucine Dehydrogenase, chain A, domain 1"/>
    <property type="match status" value="1"/>
</dbReference>
<dbReference type="SUPFAM" id="SSF51735">
    <property type="entry name" value="NAD(P)-binding Rossmann-fold domains"/>
    <property type="match status" value="1"/>
</dbReference>
<comment type="catalytic activity">
    <reaction evidence="8">
        <text>shikimate + NAD(+) = 3-dehydroshikimate + NADH + H(+)</text>
        <dbReference type="Rhea" id="RHEA:17741"/>
        <dbReference type="ChEBI" id="CHEBI:15378"/>
        <dbReference type="ChEBI" id="CHEBI:16630"/>
        <dbReference type="ChEBI" id="CHEBI:36208"/>
        <dbReference type="ChEBI" id="CHEBI:57540"/>
        <dbReference type="ChEBI" id="CHEBI:57945"/>
    </reaction>
</comment>
<comment type="catalytic activity">
    <reaction evidence="7">
        <text>L-quinate + NAD(+) = 3-dehydroquinate + NADH + H(+)</text>
        <dbReference type="Rhea" id="RHEA:22364"/>
        <dbReference type="ChEBI" id="CHEBI:15378"/>
        <dbReference type="ChEBI" id="CHEBI:29751"/>
        <dbReference type="ChEBI" id="CHEBI:32364"/>
        <dbReference type="ChEBI" id="CHEBI:57540"/>
        <dbReference type="ChEBI" id="CHEBI:57945"/>
        <dbReference type="EC" id="1.1.1.24"/>
    </reaction>
</comment>
<evidence type="ECO:0000313" key="15">
    <source>
        <dbReference type="Proteomes" id="UP000094578"/>
    </source>
</evidence>
<dbReference type="FunFam" id="3.40.50.720:FF:000086">
    <property type="entry name" value="Quinate/shikimate dehydrogenase"/>
    <property type="match status" value="1"/>
</dbReference>
<evidence type="ECO:0000256" key="6">
    <source>
        <dbReference type="ARBA" id="ARBA00049442"/>
    </source>
</evidence>
<feature type="domain" description="Quinate/shikimate 5-dehydrogenase/glutamyl-tRNA reductase" evidence="11">
    <location>
        <begin position="123"/>
        <end position="204"/>
    </location>
</feature>
<name>A0A1E3KX38_9BACL</name>
<keyword evidence="15" id="KW-1185">Reference proteome</keyword>
<comment type="subunit">
    <text evidence="10">Homodimer.</text>
</comment>
<accession>A0A1E3KX38</accession>
<feature type="binding site" evidence="10">
    <location>
        <position position="97"/>
    </location>
    <ligand>
        <name>shikimate</name>
        <dbReference type="ChEBI" id="CHEBI:36208"/>
    </ligand>
</feature>
<dbReference type="GO" id="GO:0008652">
    <property type="term" value="P:amino acid biosynthetic process"/>
    <property type="evidence" value="ECO:0007669"/>
    <property type="project" value="UniProtKB-KW"/>
</dbReference>
<dbReference type="GO" id="GO:0052734">
    <property type="term" value="F:shikimate 3-dehydrogenase (NAD+) activity"/>
    <property type="evidence" value="ECO:0007669"/>
    <property type="project" value="RHEA"/>
</dbReference>
<keyword evidence="4 10" id="KW-0560">Oxidoreductase</keyword>
<evidence type="ECO:0000256" key="5">
    <source>
        <dbReference type="ARBA" id="ARBA00023141"/>
    </source>
</evidence>
<dbReference type="Pfam" id="PF01488">
    <property type="entry name" value="Shikimate_DH"/>
    <property type="match status" value="1"/>
</dbReference>
<keyword evidence="5 10" id="KW-0057">Aromatic amino acid biosynthesis</keyword>
<evidence type="ECO:0000256" key="7">
    <source>
        <dbReference type="ARBA" id="ARBA00051639"/>
    </source>
</evidence>
<dbReference type="EC" id="1.1.1.25" evidence="10"/>
<feature type="binding site" evidence="10">
    <location>
        <position position="253"/>
    </location>
    <ligand>
        <name>NADP(+)</name>
        <dbReference type="ChEBI" id="CHEBI:58349"/>
    </ligand>
</feature>
<dbReference type="NCBIfam" id="NF001319">
    <property type="entry name" value="PRK00258.3-3"/>
    <property type="match status" value="1"/>
</dbReference>
<evidence type="ECO:0000259" key="13">
    <source>
        <dbReference type="Pfam" id="PF18317"/>
    </source>
</evidence>
<evidence type="ECO:0000259" key="12">
    <source>
        <dbReference type="Pfam" id="PF08501"/>
    </source>
</evidence>
<evidence type="ECO:0000256" key="10">
    <source>
        <dbReference type="HAMAP-Rule" id="MF_00222"/>
    </source>
</evidence>
<feature type="binding site" evidence="10">
    <location>
        <position position="230"/>
    </location>
    <ligand>
        <name>NADP(+)</name>
        <dbReference type="ChEBI" id="CHEBI:58349"/>
    </ligand>
</feature>
<comment type="pathway">
    <text evidence="1 10">Metabolic intermediate biosynthesis; chorismate biosynthesis; chorismate from D-erythrose 4-phosphate and phosphoenolpyruvate: step 4/7.</text>
</comment>
<comment type="caution">
    <text evidence="14">The sequence shown here is derived from an EMBL/GenBank/DDBJ whole genome shotgun (WGS) entry which is preliminary data.</text>
</comment>
<organism evidence="14 15">
    <name type="scientific">Paenibacillus nuruki</name>
    <dbReference type="NCBI Taxonomy" id="1886670"/>
    <lineage>
        <taxon>Bacteria</taxon>
        <taxon>Bacillati</taxon>
        <taxon>Bacillota</taxon>
        <taxon>Bacilli</taxon>
        <taxon>Bacillales</taxon>
        <taxon>Paenibacillaceae</taxon>
        <taxon>Paenibacillus</taxon>
    </lineage>
</organism>
<feature type="binding site" evidence="10">
    <location>
        <position position="260"/>
    </location>
    <ligand>
        <name>shikimate</name>
        <dbReference type="ChEBI" id="CHEBI:36208"/>
    </ligand>
</feature>
<feature type="binding site" evidence="10">
    <location>
        <begin position="25"/>
        <end position="27"/>
    </location>
    <ligand>
        <name>shikimate</name>
        <dbReference type="ChEBI" id="CHEBI:36208"/>
    </ligand>
</feature>
<dbReference type="GO" id="GO:0019632">
    <property type="term" value="P:shikimate metabolic process"/>
    <property type="evidence" value="ECO:0007669"/>
    <property type="project" value="InterPro"/>
</dbReference>
<dbReference type="InterPro" id="IPR011342">
    <property type="entry name" value="Shikimate_DH"/>
</dbReference>
<comment type="pathway">
    <text evidence="9">Aromatic compound metabolism; 3,4-dihydroxybenzoate biosynthesis; 3-dehydroquinate from D-quinate (NAD(+) route).</text>
</comment>
<dbReference type="InterPro" id="IPR041121">
    <property type="entry name" value="SDH_C"/>
</dbReference>
<evidence type="ECO:0000256" key="9">
    <source>
        <dbReference type="ARBA" id="ARBA00060613"/>
    </source>
</evidence>
<evidence type="ECO:0000259" key="11">
    <source>
        <dbReference type="Pfam" id="PF01488"/>
    </source>
</evidence>
<dbReference type="InterPro" id="IPR036291">
    <property type="entry name" value="NAD(P)-bd_dom_sf"/>
</dbReference>
<keyword evidence="3 10" id="KW-0521">NADP</keyword>
<dbReference type="GO" id="GO:0004764">
    <property type="term" value="F:shikimate 3-dehydrogenase (NADP+) activity"/>
    <property type="evidence" value="ECO:0007669"/>
    <property type="project" value="UniProtKB-UniRule"/>
</dbReference>
<dbReference type="PANTHER" id="PTHR21089">
    <property type="entry name" value="SHIKIMATE DEHYDROGENASE"/>
    <property type="match status" value="1"/>
</dbReference>
<evidence type="ECO:0000256" key="8">
    <source>
        <dbReference type="ARBA" id="ARBA00052329"/>
    </source>
</evidence>
<feature type="domain" description="Shikimate dehydrogenase substrate binding N-terminal" evidence="12">
    <location>
        <begin position="17"/>
        <end position="99"/>
    </location>
</feature>
<dbReference type="Gene3D" id="3.40.50.720">
    <property type="entry name" value="NAD(P)-binding Rossmann-like Domain"/>
    <property type="match status" value="1"/>
</dbReference>
<gene>
    <name evidence="10 14" type="primary">aroE</name>
    <name evidence="14" type="ORF">PTI45_04569</name>
</gene>
<sequence length="291" mass="31414">MTDRKNDLSHHTLLLGVMGDPIGHSKSPAMHNIALEASGIPGMYVPLHVKPEQLAEAVAGTKALGFSGFNVTIPHKVEMLKLMDELDESAVCCGAVNTVVIQDGKLKGYNTDGIGYVRSLKEELNSELSGKHITILGAGGAARGVVYALLREQPASVTVINRTVDKAEQLATEFSHDTLQVQSGSYDTLDKVLAQTDILINTTSIGMSPNSDETPLEQSRIPEGIIVSDLIYNPLETRFLREAKSRGCTVVGGLGMFVYQGAYAYEYWTGQPAPVSVMRSALLEAMNHQKE</sequence>
<dbReference type="NCBIfam" id="TIGR00507">
    <property type="entry name" value="aroE"/>
    <property type="match status" value="1"/>
</dbReference>
<dbReference type="Proteomes" id="UP000094578">
    <property type="component" value="Unassembled WGS sequence"/>
</dbReference>
<comment type="similarity">
    <text evidence="10">Belongs to the shikimate dehydrogenase family.</text>
</comment>
<feature type="binding site" evidence="10">
    <location>
        <begin position="161"/>
        <end position="166"/>
    </location>
    <ligand>
        <name>NADP(+)</name>
        <dbReference type="ChEBI" id="CHEBI:58349"/>
    </ligand>
</feature>
<dbReference type="GO" id="GO:0050661">
    <property type="term" value="F:NADP binding"/>
    <property type="evidence" value="ECO:0007669"/>
    <property type="project" value="InterPro"/>
</dbReference>
<dbReference type="UniPathway" id="UPA00053">
    <property type="reaction ID" value="UER00087"/>
</dbReference>
<dbReference type="STRING" id="1886670.PTI45_04569"/>